<dbReference type="InterPro" id="IPR036583">
    <property type="entry name" value="23S_rRNA_IVS_sf"/>
</dbReference>
<evidence type="ECO:0000313" key="1">
    <source>
        <dbReference type="EMBL" id="QGY42523.1"/>
    </source>
</evidence>
<dbReference type="SUPFAM" id="SSF158446">
    <property type="entry name" value="IVS-encoded protein-like"/>
    <property type="match status" value="1"/>
</dbReference>
<protein>
    <recommendedName>
        <fullName evidence="3">Four helix bundle protein</fullName>
    </recommendedName>
</protein>
<keyword evidence="2" id="KW-1185">Reference proteome</keyword>
<evidence type="ECO:0000313" key="2">
    <source>
        <dbReference type="Proteomes" id="UP000428260"/>
    </source>
</evidence>
<dbReference type="Gene3D" id="1.20.1440.60">
    <property type="entry name" value="23S rRNA-intervening sequence"/>
    <property type="match status" value="1"/>
</dbReference>
<dbReference type="KEGG" id="mcos:GM418_02290"/>
<proteinExistence type="predicted"/>
<evidence type="ECO:0008006" key="3">
    <source>
        <dbReference type="Google" id="ProtNLM"/>
    </source>
</evidence>
<reference evidence="1 2" key="1">
    <citation type="submission" date="2019-11" db="EMBL/GenBank/DDBJ databases">
        <authorList>
            <person name="Zheng R.K."/>
            <person name="Sun C.M."/>
        </authorList>
    </citation>
    <scope>NUCLEOTIDE SEQUENCE [LARGE SCALE GENOMIC DNA]</scope>
    <source>
        <strain evidence="1 2">WC007</strain>
    </source>
</reference>
<accession>A0A6I6JRB2</accession>
<dbReference type="Proteomes" id="UP000428260">
    <property type="component" value="Chromosome"/>
</dbReference>
<sequence>MSFVKEFTELETYKLARSISFEIFQLTKIFPSEEKFYSLNKQCKLLSKKINSMILKANQFCNLNKS</sequence>
<dbReference type="EMBL" id="CP046401">
    <property type="protein sequence ID" value="QGY42523.1"/>
    <property type="molecule type" value="Genomic_DNA"/>
</dbReference>
<name>A0A6I6JRB2_9BACT</name>
<dbReference type="AlphaFoldDB" id="A0A6I6JRB2"/>
<gene>
    <name evidence="1" type="ORF">GM418_02290</name>
</gene>
<organism evidence="1 2">
    <name type="scientific">Maribellus comscasis</name>
    <dbReference type="NCBI Taxonomy" id="2681766"/>
    <lineage>
        <taxon>Bacteria</taxon>
        <taxon>Pseudomonadati</taxon>
        <taxon>Bacteroidota</taxon>
        <taxon>Bacteroidia</taxon>
        <taxon>Marinilabiliales</taxon>
        <taxon>Prolixibacteraceae</taxon>
        <taxon>Maribellus</taxon>
    </lineage>
</organism>